<name>G3MBP1_9CAUD</name>
<dbReference type="GeneID" id="18563391"/>
<protein>
    <submittedName>
        <fullName evidence="1">Gp175</fullName>
    </submittedName>
</protein>
<dbReference type="Gene3D" id="2.60.40.10">
    <property type="entry name" value="Immunoglobulins"/>
    <property type="match status" value="1"/>
</dbReference>
<keyword evidence="2" id="KW-1185">Reference proteome</keyword>
<gene>
    <name evidence="1" type="primary">175</name>
    <name evidence="1" type="ORF">G_175</name>
</gene>
<accession>G3MBP1</accession>
<evidence type="ECO:0000313" key="2">
    <source>
        <dbReference type="Proteomes" id="UP000009273"/>
    </source>
</evidence>
<proteinExistence type="predicted"/>
<dbReference type="KEGG" id="vg:18563391"/>
<dbReference type="EMBL" id="JN638751">
    <property type="protein sequence ID" value="AEO93435.1"/>
    <property type="molecule type" value="Genomic_DNA"/>
</dbReference>
<dbReference type="InterPro" id="IPR013783">
    <property type="entry name" value="Ig-like_fold"/>
</dbReference>
<reference evidence="1 2" key="1">
    <citation type="submission" date="2011-09" db="EMBL/GenBank/DDBJ databases">
        <authorList>
            <person name="Pope W.H."/>
            <person name="Pedulla M.L."/>
            <person name="Ford M.E."/>
            <person name="Peebles C.L."/>
            <person name="Hatfull G.H."/>
            <person name="Hendrix R.W."/>
        </authorList>
    </citation>
    <scope>NUCLEOTIDE SEQUENCE [LARGE SCALE GENOMIC DNA]</scope>
    <source>
        <strain evidence="1">G</strain>
    </source>
</reference>
<dbReference type="RefSeq" id="YP_009015478.1">
    <property type="nucleotide sequence ID" value="NC_023719.1"/>
</dbReference>
<dbReference type="Proteomes" id="UP000009273">
    <property type="component" value="Segment"/>
</dbReference>
<evidence type="ECO:0000313" key="1">
    <source>
        <dbReference type="EMBL" id="AEO93435.1"/>
    </source>
</evidence>
<organism evidence="1 2">
    <name type="scientific">Bacillus phage G</name>
    <dbReference type="NCBI Taxonomy" id="2884420"/>
    <lineage>
        <taxon>Viruses</taxon>
        <taxon>Duplodnaviria</taxon>
        <taxon>Heunggongvirae</taxon>
        <taxon>Uroviricota</taxon>
        <taxon>Caudoviricetes</taxon>
        <taxon>Donellivirus</taxon>
        <taxon>Donellivirus gee</taxon>
    </lineage>
</organism>
<sequence>MDFQINERRLPAPINITVSIPKGPGHLLIVWDSVKNPDLNKYPDGEPKIIKVKYNVYRGLSIGGIFYKMNKQPLEQLRFEDEKVGRNPNTQYFYKVSTVAEFDDGYEKYDVEGELSSPVIFHIPTTNKWFKKINERNMWILKNTGVLMDLYIRKTDGERCDKCLSQTRGQGYADCLECFGTTYKGGYEPMTQLYVRQKPATQQLELTPHGYVQNSTPGAWTISNVKLTNRDLLINPEGKIFSITGSHVSHAAGYLFHQELTMRELDPTDRLYKIKRTTLYPEW</sequence>